<feature type="region of interest" description="Disordered" evidence="1">
    <location>
        <begin position="1"/>
        <end position="28"/>
    </location>
</feature>
<gene>
    <name evidence="3" type="ORF">K8U80_02375</name>
</gene>
<accession>A0A921LSI5</accession>
<evidence type="ECO:0000313" key="3">
    <source>
        <dbReference type="EMBL" id="HJG30223.1"/>
    </source>
</evidence>
<keyword evidence="2" id="KW-0472">Membrane</keyword>
<evidence type="ECO:0000313" key="4">
    <source>
        <dbReference type="Proteomes" id="UP000746751"/>
    </source>
</evidence>
<feature type="transmembrane region" description="Helical" evidence="2">
    <location>
        <begin position="196"/>
        <end position="215"/>
    </location>
</feature>
<evidence type="ECO:0000256" key="1">
    <source>
        <dbReference type="SAM" id="MobiDB-lite"/>
    </source>
</evidence>
<comment type="caution">
    <text evidence="3">The sequence shown here is derived from an EMBL/GenBank/DDBJ whole genome shotgun (WGS) entry which is preliminary data.</text>
</comment>
<feature type="transmembrane region" description="Helical" evidence="2">
    <location>
        <begin position="62"/>
        <end position="81"/>
    </location>
</feature>
<sequence length="219" mass="24681">MIDERAVPLESNGEGRCLGDEQDERSDDRGYNKLLSEYLYRLADKSYETEEGRGRTLADLSVQLLTCITILSVAFLTPASFLFECYGDGESDITPAQMRLAWMYAGVLIPLVIGLLLVLYARVLKTMNVLSSPRAQMEYVQKLYDDRNSLRDDGSGKTEQLSELEIAESYCAGIEEKYQGMVNKHNKMWMLLRRSMYLIAGSCIAALVFGLVLLFELGQ</sequence>
<dbReference type="EMBL" id="DYVF01000020">
    <property type="protein sequence ID" value="HJG30223.1"/>
    <property type="molecule type" value="Genomic_DNA"/>
</dbReference>
<dbReference type="AlphaFoldDB" id="A0A921LSI5"/>
<keyword evidence="2" id="KW-0812">Transmembrane</keyword>
<name>A0A921LSI5_9ACTN</name>
<protein>
    <submittedName>
        <fullName evidence="3">Uncharacterized protein</fullName>
    </submittedName>
</protein>
<organism evidence="3 4">
    <name type="scientific">Collinsella ihumii</name>
    <dbReference type="NCBI Taxonomy" id="1720204"/>
    <lineage>
        <taxon>Bacteria</taxon>
        <taxon>Bacillati</taxon>
        <taxon>Actinomycetota</taxon>
        <taxon>Coriobacteriia</taxon>
        <taxon>Coriobacteriales</taxon>
        <taxon>Coriobacteriaceae</taxon>
        <taxon>Collinsella</taxon>
    </lineage>
</organism>
<proteinExistence type="predicted"/>
<reference evidence="3" key="2">
    <citation type="submission" date="2021-09" db="EMBL/GenBank/DDBJ databases">
        <authorList>
            <person name="Gilroy R."/>
        </authorList>
    </citation>
    <scope>NUCLEOTIDE SEQUENCE</scope>
    <source>
        <strain evidence="3">ChiGjej2B2-7701</strain>
    </source>
</reference>
<feature type="transmembrane region" description="Helical" evidence="2">
    <location>
        <begin position="101"/>
        <end position="121"/>
    </location>
</feature>
<evidence type="ECO:0000256" key="2">
    <source>
        <dbReference type="SAM" id="Phobius"/>
    </source>
</evidence>
<reference evidence="3" key="1">
    <citation type="journal article" date="2021" name="PeerJ">
        <title>Extensive microbial diversity within the chicken gut microbiome revealed by metagenomics and culture.</title>
        <authorList>
            <person name="Gilroy R."/>
            <person name="Ravi A."/>
            <person name="Getino M."/>
            <person name="Pursley I."/>
            <person name="Horton D.L."/>
            <person name="Alikhan N.F."/>
            <person name="Baker D."/>
            <person name="Gharbi K."/>
            <person name="Hall N."/>
            <person name="Watson M."/>
            <person name="Adriaenssens E.M."/>
            <person name="Foster-Nyarko E."/>
            <person name="Jarju S."/>
            <person name="Secka A."/>
            <person name="Antonio M."/>
            <person name="Oren A."/>
            <person name="Chaudhuri R.R."/>
            <person name="La Ragione R."/>
            <person name="Hildebrand F."/>
            <person name="Pallen M.J."/>
        </authorList>
    </citation>
    <scope>NUCLEOTIDE SEQUENCE</scope>
    <source>
        <strain evidence="3">ChiGjej2B2-7701</strain>
    </source>
</reference>
<keyword evidence="2" id="KW-1133">Transmembrane helix</keyword>
<dbReference type="Proteomes" id="UP000746751">
    <property type="component" value="Unassembled WGS sequence"/>
</dbReference>